<dbReference type="RefSeq" id="WP_170217782.1">
    <property type="nucleotide sequence ID" value="NZ_CP144375.1"/>
</dbReference>
<keyword evidence="3" id="KW-1185">Reference proteome</keyword>
<keyword evidence="1" id="KW-1133">Transmembrane helix</keyword>
<accession>A0A3E0HF90</accession>
<organism evidence="2 3">
    <name type="scientific">Kutzneria buriramensis</name>
    <dbReference type="NCBI Taxonomy" id="1045776"/>
    <lineage>
        <taxon>Bacteria</taxon>
        <taxon>Bacillati</taxon>
        <taxon>Actinomycetota</taxon>
        <taxon>Actinomycetes</taxon>
        <taxon>Pseudonocardiales</taxon>
        <taxon>Pseudonocardiaceae</taxon>
        <taxon>Kutzneria</taxon>
    </lineage>
</organism>
<comment type="caution">
    <text evidence="2">The sequence shown here is derived from an EMBL/GenBank/DDBJ whole genome shotgun (WGS) entry which is preliminary data.</text>
</comment>
<name>A0A3E0HF90_9PSEU</name>
<reference evidence="2 3" key="1">
    <citation type="submission" date="2018-08" db="EMBL/GenBank/DDBJ databases">
        <title>Genomic Encyclopedia of Archaeal and Bacterial Type Strains, Phase II (KMG-II): from individual species to whole genera.</title>
        <authorList>
            <person name="Goeker M."/>
        </authorList>
    </citation>
    <scope>NUCLEOTIDE SEQUENCE [LARGE SCALE GENOMIC DNA]</scope>
    <source>
        <strain evidence="2 3">DSM 45791</strain>
    </source>
</reference>
<keyword evidence="1" id="KW-0812">Transmembrane</keyword>
<proteinExistence type="predicted"/>
<protein>
    <submittedName>
        <fullName evidence="2">Uncharacterized protein</fullName>
    </submittedName>
</protein>
<dbReference type="Proteomes" id="UP000256269">
    <property type="component" value="Unassembled WGS sequence"/>
</dbReference>
<dbReference type="Pfam" id="PF11239">
    <property type="entry name" value="DUF3040"/>
    <property type="match status" value="1"/>
</dbReference>
<evidence type="ECO:0000313" key="3">
    <source>
        <dbReference type="Proteomes" id="UP000256269"/>
    </source>
</evidence>
<dbReference type="InterPro" id="IPR021401">
    <property type="entry name" value="DUF3040"/>
</dbReference>
<feature type="transmembrane region" description="Helical" evidence="1">
    <location>
        <begin position="39"/>
        <end position="61"/>
    </location>
</feature>
<evidence type="ECO:0000313" key="2">
    <source>
        <dbReference type="EMBL" id="REH43892.1"/>
    </source>
</evidence>
<evidence type="ECO:0000256" key="1">
    <source>
        <dbReference type="SAM" id="Phobius"/>
    </source>
</evidence>
<keyword evidence="1" id="KW-0472">Membrane</keyword>
<dbReference type="AlphaFoldDB" id="A0A3E0HF90"/>
<feature type="transmembrane region" description="Helical" evidence="1">
    <location>
        <begin position="67"/>
        <end position="88"/>
    </location>
</feature>
<sequence length="92" mass="9867">MTLRDDESRSLLEIERDLTETDPDLVRLFDLRPLTSSSVAALIAGCLAMLASGVVISVAGADVDSPLTAVIGAGIATGFPALAVYHLWWRRR</sequence>
<gene>
    <name evidence="2" type="ORF">BCF44_109438</name>
</gene>
<dbReference type="EMBL" id="QUNO01000009">
    <property type="protein sequence ID" value="REH43892.1"/>
    <property type="molecule type" value="Genomic_DNA"/>
</dbReference>